<dbReference type="InterPro" id="IPR036873">
    <property type="entry name" value="Rhodanese-like_dom_sf"/>
</dbReference>
<dbReference type="AlphaFoldDB" id="A0AAD1TZM7"/>
<evidence type="ECO:0000256" key="2">
    <source>
        <dbReference type="ARBA" id="ARBA00013064"/>
    </source>
</evidence>
<organism evidence="7 8">
    <name type="scientific">Euplotes crassus</name>
    <dbReference type="NCBI Taxonomy" id="5936"/>
    <lineage>
        <taxon>Eukaryota</taxon>
        <taxon>Sar</taxon>
        <taxon>Alveolata</taxon>
        <taxon>Ciliophora</taxon>
        <taxon>Intramacronucleata</taxon>
        <taxon>Spirotrichea</taxon>
        <taxon>Hypotrichia</taxon>
        <taxon>Euplotida</taxon>
        <taxon>Euplotidae</taxon>
        <taxon>Moneuplotes</taxon>
    </lineage>
</organism>
<dbReference type="Gene3D" id="3.40.250.10">
    <property type="entry name" value="Rhodanese-like domain"/>
    <property type="match status" value="1"/>
</dbReference>
<dbReference type="PANTHER" id="PTHR10159:SF530">
    <property type="entry name" value="DUAL SPECIFICITY PROTEIN PHOSPHATASE DDB_G0271350-RELATED"/>
    <property type="match status" value="1"/>
</dbReference>
<evidence type="ECO:0000256" key="4">
    <source>
        <dbReference type="ARBA" id="ARBA00022912"/>
    </source>
</evidence>
<dbReference type="EC" id="3.1.3.48" evidence="2"/>
<evidence type="ECO:0000313" key="8">
    <source>
        <dbReference type="Proteomes" id="UP001295684"/>
    </source>
</evidence>
<dbReference type="PANTHER" id="PTHR10159">
    <property type="entry name" value="DUAL SPECIFICITY PROTEIN PHOSPHATASE"/>
    <property type="match status" value="1"/>
</dbReference>
<comment type="caution">
    <text evidence="7">The sequence shown here is derived from an EMBL/GenBank/DDBJ whole genome shotgun (WGS) entry which is preliminary data.</text>
</comment>
<keyword evidence="4" id="KW-0904">Protein phosphatase</keyword>
<keyword evidence="8" id="KW-1185">Reference proteome</keyword>
<dbReference type="Pfam" id="PF00782">
    <property type="entry name" value="DSPc"/>
    <property type="match status" value="1"/>
</dbReference>
<feature type="domain" description="Tyrosine-protein phosphatase" evidence="5">
    <location>
        <begin position="217"/>
        <end position="439"/>
    </location>
</feature>
<evidence type="ECO:0000259" key="6">
    <source>
        <dbReference type="PROSITE" id="PS50056"/>
    </source>
</evidence>
<dbReference type="SMART" id="SM00195">
    <property type="entry name" value="DSPc"/>
    <property type="match status" value="1"/>
</dbReference>
<keyword evidence="3" id="KW-0378">Hydrolase</keyword>
<protein>
    <recommendedName>
        <fullName evidence="2">protein-tyrosine-phosphatase</fullName>
        <ecNumber evidence="2">3.1.3.48</ecNumber>
    </recommendedName>
</protein>
<gene>
    <name evidence="7" type="ORF">ECRASSUSDP1_LOCUS650</name>
</gene>
<evidence type="ECO:0000256" key="3">
    <source>
        <dbReference type="ARBA" id="ARBA00022801"/>
    </source>
</evidence>
<comment type="similarity">
    <text evidence="1">Belongs to the protein-tyrosine phosphatase family. Non-receptor class dual specificity subfamily.</text>
</comment>
<feature type="domain" description="Tyrosine specific protein phosphatases" evidence="6">
    <location>
        <begin position="346"/>
        <end position="417"/>
    </location>
</feature>
<dbReference type="Gene3D" id="3.90.190.10">
    <property type="entry name" value="Protein tyrosine phosphatase superfamily"/>
    <property type="match status" value="1"/>
</dbReference>
<reference evidence="7" key="1">
    <citation type="submission" date="2023-07" db="EMBL/GenBank/DDBJ databases">
        <authorList>
            <consortium name="AG Swart"/>
            <person name="Singh M."/>
            <person name="Singh A."/>
            <person name="Seah K."/>
            <person name="Emmerich C."/>
        </authorList>
    </citation>
    <scope>NUCLEOTIDE SEQUENCE</scope>
    <source>
        <strain evidence="7">DP1</strain>
    </source>
</reference>
<dbReference type="PROSITE" id="PS50056">
    <property type="entry name" value="TYR_PHOSPHATASE_2"/>
    <property type="match status" value="1"/>
</dbReference>
<evidence type="ECO:0000313" key="7">
    <source>
        <dbReference type="EMBL" id="CAI2359361.1"/>
    </source>
</evidence>
<dbReference type="InterPro" id="IPR000387">
    <property type="entry name" value="Tyr_Pase_dom"/>
</dbReference>
<dbReference type="EMBL" id="CAMPGE010000609">
    <property type="protein sequence ID" value="CAI2359361.1"/>
    <property type="molecule type" value="Genomic_DNA"/>
</dbReference>
<dbReference type="GO" id="GO:0004725">
    <property type="term" value="F:protein tyrosine phosphatase activity"/>
    <property type="evidence" value="ECO:0007669"/>
    <property type="project" value="UniProtKB-EC"/>
</dbReference>
<accession>A0AAD1TZM7</accession>
<dbReference type="InterPro" id="IPR016130">
    <property type="entry name" value="Tyr_Pase_AS"/>
</dbReference>
<sequence length="484" mass="56472">MEMDSTPKTKRSCESLHFNAKLEEQTVEDFKQEIDYIGLDPIKIKTINAQQMFNLYQIFPKVFVCDMRSEEHYQNCHFKSSINISLEKAMKDDFINFDAKEFMSKFIVKDENKEKFKNRKRSVVVIVAHRVCSVEIFKNLHQLYDHDKVEEMKKKYSSQDILATKNSILLYKAFKQEKTREVYICRNSFNAIQGKYPFMCKFKGHSIYMDPKKCNGYPSEIIDRRLYLGDATHAKNPTIMYNLGITHILNVSTNIPNTFEDSKGMNINYCKINLEDTEDAPLDNHLFKTAFEFIETAISKKKTHKMKLYSTKFDLVQNFSDFRKKSMILVNSAAEINDIELDLGQMKVSEVLNKTFDKLFDIDSLCQVQMHHSNNQNRVLVHCAMGRSRSASMVIMYLMRKFQISFETSFNIVKLRREIIDPNEGFIAKLKAFDGHSVELKIQESNEEDVYSQASETSSDSSEEDLLEKDHVFYSEVKISPILI</sequence>
<dbReference type="PROSITE" id="PS50054">
    <property type="entry name" value="TYR_PHOSPHATASE_DUAL"/>
    <property type="match status" value="1"/>
</dbReference>
<dbReference type="SUPFAM" id="SSF52799">
    <property type="entry name" value="(Phosphotyrosine protein) phosphatases II"/>
    <property type="match status" value="1"/>
</dbReference>
<evidence type="ECO:0000259" key="5">
    <source>
        <dbReference type="PROSITE" id="PS50054"/>
    </source>
</evidence>
<dbReference type="CDD" id="cd14498">
    <property type="entry name" value="DSP"/>
    <property type="match status" value="1"/>
</dbReference>
<name>A0AAD1TZM7_EUPCR</name>
<dbReference type="PROSITE" id="PS00383">
    <property type="entry name" value="TYR_PHOSPHATASE_1"/>
    <property type="match status" value="1"/>
</dbReference>
<dbReference type="InterPro" id="IPR000340">
    <property type="entry name" value="Dual-sp_phosphatase_cat-dom"/>
</dbReference>
<evidence type="ECO:0000256" key="1">
    <source>
        <dbReference type="ARBA" id="ARBA00008601"/>
    </source>
</evidence>
<dbReference type="GO" id="GO:0043409">
    <property type="term" value="P:negative regulation of MAPK cascade"/>
    <property type="evidence" value="ECO:0007669"/>
    <property type="project" value="TreeGrafter"/>
</dbReference>
<dbReference type="GO" id="GO:0005737">
    <property type="term" value="C:cytoplasm"/>
    <property type="evidence" value="ECO:0007669"/>
    <property type="project" value="TreeGrafter"/>
</dbReference>
<dbReference type="SUPFAM" id="SSF52821">
    <property type="entry name" value="Rhodanese/Cell cycle control phosphatase"/>
    <property type="match status" value="1"/>
</dbReference>
<dbReference type="Proteomes" id="UP001295684">
    <property type="component" value="Unassembled WGS sequence"/>
</dbReference>
<dbReference type="InterPro" id="IPR020422">
    <property type="entry name" value="TYR_PHOSPHATASE_DUAL_dom"/>
</dbReference>
<dbReference type="InterPro" id="IPR029021">
    <property type="entry name" value="Prot-tyrosine_phosphatase-like"/>
</dbReference>
<proteinExistence type="inferred from homology"/>